<dbReference type="Proteomes" id="UP001166004">
    <property type="component" value="Unassembled WGS sequence"/>
</dbReference>
<dbReference type="EMBL" id="LANA01000002">
    <property type="protein sequence ID" value="NMN68142.1"/>
    <property type="molecule type" value="Genomic_DNA"/>
</dbReference>
<dbReference type="RefSeq" id="WP_169036632.1">
    <property type="nucleotide sequence ID" value="NZ_LANA01000002.1"/>
</dbReference>
<gene>
    <name evidence="1" type="ORF">VP91_00013070</name>
</gene>
<proteinExistence type="predicted"/>
<sequence length="258" mass="28841">MKKTLLEKTADKLVNAFVNNKIIAPLPSKYTKKLSEAEKLRKLCESKISDPIIGFKAAGTGIPLIKKLKEKEPFYASVYKRNFLKNGKKVKINKSTLGIELEVCYLVKKNFFLSKGSITMKNIPKFISHMAPCIEVVGYRQRKKGITSFGDLCSDFGANVKFLIGQKKKYKKIKIGNLKTVISNKKVNQSVSGNTNTVYINPLNSLRFVLNKLKKDKINLNKDFYVFTGSTVGVVPIMGKGLYTGKIDKLGSAKAIIY</sequence>
<dbReference type="PANTHER" id="PTHR30143:SF0">
    <property type="entry name" value="2-KETO-4-PENTENOATE HYDRATASE"/>
    <property type="match status" value="1"/>
</dbReference>
<evidence type="ECO:0000313" key="1">
    <source>
        <dbReference type="EMBL" id="NMN68142.1"/>
    </source>
</evidence>
<dbReference type="InterPro" id="IPR050772">
    <property type="entry name" value="Hydratase-Decarb/MhpD_sf"/>
</dbReference>
<dbReference type="SUPFAM" id="SSF56529">
    <property type="entry name" value="FAH"/>
    <property type="match status" value="1"/>
</dbReference>
<evidence type="ECO:0000313" key="2">
    <source>
        <dbReference type="Proteomes" id="UP001166004"/>
    </source>
</evidence>
<organism evidence="1 2">
    <name type="scientific">Pelagibacter ubique</name>
    <dbReference type="NCBI Taxonomy" id="198252"/>
    <lineage>
        <taxon>Bacteria</taxon>
        <taxon>Pseudomonadati</taxon>
        <taxon>Pseudomonadota</taxon>
        <taxon>Alphaproteobacteria</taxon>
        <taxon>Candidatus Pelagibacterales</taxon>
        <taxon>Candidatus Pelagibacteraceae</taxon>
        <taxon>Candidatus Pelagibacter</taxon>
    </lineage>
</organism>
<keyword evidence="2" id="KW-1185">Reference proteome</keyword>
<accession>A0ABX1T216</accession>
<protein>
    <submittedName>
        <fullName evidence="1">2-keto-4-pentenoate hydratase</fullName>
    </submittedName>
</protein>
<reference evidence="1 2" key="1">
    <citation type="submission" date="2019-07" db="EMBL/GenBank/DDBJ databases">
        <title>SAR11 Genome Evolution.</title>
        <authorList>
            <person name="Giovannoni S."/>
        </authorList>
    </citation>
    <scope>NUCLEOTIDE SEQUENCE [LARGE SCALE GENOMIC DNA]</scope>
    <source>
        <strain evidence="1 2">HTCC9565</strain>
    </source>
</reference>
<dbReference type="PANTHER" id="PTHR30143">
    <property type="entry name" value="ACID HYDRATASE"/>
    <property type="match status" value="1"/>
</dbReference>
<name>A0ABX1T216_PELUQ</name>
<comment type="caution">
    <text evidence="1">The sequence shown here is derived from an EMBL/GenBank/DDBJ whole genome shotgun (WGS) entry which is preliminary data.</text>
</comment>
<dbReference type="Gene3D" id="3.90.850.10">
    <property type="entry name" value="Fumarylacetoacetase-like, C-terminal domain"/>
    <property type="match status" value="1"/>
</dbReference>
<dbReference type="InterPro" id="IPR036663">
    <property type="entry name" value="Fumarylacetoacetase_C_sf"/>
</dbReference>